<protein>
    <submittedName>
        <fullName evidence="1">Uncharacterized protein</fullName>
    </submittedName>
</protein>
<evidence type="ECO:0000313" key="1">
    <source>
        <dbReference type="EMBL" id="EEF75031.1"/>
    </source>
</evidence>
<evidence type="ECO:0000313" key="2">
    <source>
        <dbReference type="Proteomes" id="UP000014073"/>
    </source>
</evidence>
<sequence>MGKPFALCCNPIILIDSRVIKLEGKETKDDEDYLKIPIFER</sequence>
<reference evidence="1 2" key="1">
    <citation type="submission" date="2008-12" db="EMBL/GenBank/DDBJ databases">
        <authorList>
            <person name="Fulton L."/>
            <person name="Clifton S."/>
            <person name="Fulton B."/>
            <person name="Xu J."/>
            <person name="Minx P."/>
            <person name="Pepin K.H."/>
            <person name="Johnson M."/>
            <person name="Bhonagiri V."/>
            <person name="Nash W.E."/>
            <person name="Mardis E.R."/>
            <person name="Wilson R.K."/>
        </authorList>
    </citation>
    <scope>NUCLEOTIDE SEQUENCE [LARGE SCALE GENOMIC DNA]</scope>
    <source>
        <strain evidence="1 2">DSM 18228</strain>
    </source>
</reference>
<dbReference type="AlphaFoldDB" id="S0F910"/>
<proteinExistence type="predicted"/>
<keyword evidence="2" id="KW-1185">Reference proteome</keyword>
<dbReference type="STRING" id="547042.BACCOPRO_00513"/>
<gene>
    <name evidence="1" type="ORF">BACCOPRO_00513</name>
</gene>
<dbReference type="HOGENOM" id="CLU_3265551_0_0_10"/>
<accession>S0F910</accession>
<organism evidence="1 2">
    <name type="scientific">Phocaeicola coprophilus DSM 18228 = JCM 13818</name>
    <dbReference type="NCBI Taxonomy" id="547042"/>
    <lineage>
        <taxon>Bacteria</taxon>
        <taxon>Pseudomonadati</taxon>
        <taxon>Bacteroidota</taxon>
        <taxon>Bacteroidia</taxon>
        <taxon>Bacteroidales</taxon>
        <taxon>Bacteroidaceae</taxon>
        <taxon>Phocaeicola</taxon>
    </lineage>
</organism>
<dbReference type="Proteomes" id="UP000014073">
    <property type="component" value="Unassembled WGS sequence"/>
</dbReference>
<dbReference type="EMBL" id="ACBW01000035">
    <property type="protein sequence ID" value="EEF75031.1"/>
    <property type="molecule type" value="Genomic_DNA"/>
</dbReference>
<name>S0F910_9BACT</name>
<comment type="caution">
    <text evidence="1">The sequence shown here is derived from an EMBL/GenBank/DDBJ whole genome shotgun (WGS) entry which is preliminary data.</text>
</comment>